<dbReference type="PROSITE" id="PS51847">
    <property type="entry name" value="SMP"/>
    <property type="match status" value="1"/>
</dbReference>
<dbReference type="InterPro" id="IPR035892">
    <property type="entry name" value="C2_domain_sf"/>
</dbReference>
<dbReference type="PANTHER" id="PTHR46980:SF2">
    <property type="entry name" value="TRICALBIN-1-RELATED"/>
    <property type="match status" value="1"/>
</dbReference>
<dbReference type="Pfam" id="PF00168">
    <property type="entry name" value="C2"/>
    <property type="match status" value="4"/>
</dbReference>
<keyword evidence="2" id="KW-0813">Transport</keyword>
<feature type="region of interest" description="Disordered" evidence="6">
    <location>
        <begin position="1013"/>
        <end position="1089"/>
    </location>
</feature>
<dbReference type="Proteomes" id="UP000085678">
    <property type="component" value="Unplaced"/>
</dbReference>
<evidence type="ECO:0000313" key="11">
    <source>
        <dbReference type="RefSeq" id="XP_013386080.1"/>
    </source>
</evidence>
<sequence>MEENETQGAQTLSMYLKKHRKNQLRFYILSISVTSSAWVIGCYGFSYTWVFVLLSVLFLIWRTKLLHLTDSEYRQHEILVHRKRALAHGETAEWVNFIVNRWWVFSSTSLFGIIKSHLDSALNGESKPLFIDQMEVRSFTLGNHTPHVKNVRVFESSDGITEQATWLNIDSPPDGLKVALSHRVVLEADIGVCDEGFQMIFHARLGGRRMGVNCEAAVERLSLRGKVQLILHLSMDVPFPHVAKLTMYFVERPEVWFSIRILKAVQVMELPLLKTWLHSLVLEALTDVLVDPNNIDIELCQPTTPVSATAKSSAVGVVTVVLSGGQICRASTSVFNLPDAVHYCVVQLGDQKKYTVNVKGEASWQSMLSFLVHNPKHDKIFIKLKCRKLLHSSTMAQFEVPLKSYKLEKHGNYKVDLDKKTLLALKGAVKLEMHMTYTPLPRVELEAPLSEQGDEEKSCNAGVLYVHVHGAEELSSKFKDSVSPYCVVVVNRRRVKTSLPEALSKNPKWDCFAEFFVADYSKVPVSVLVIDQSKKSDMEEELLGCAVITLNEGEIRKVRQKIPLKAGPQCTAPNTSGSITVSLLFRPIASVAHSESSDCHHVHYPDNNVIAKRRSNSTSALQDLVPKLLRRKWKTYSDKLLHMNARHREIQEFTLTHSLRYGLVELHLIQGKNLMAMDMNGSSDPFIEIKVNGVRKFKSKVKKNTLNPVWNEMVTLQLPKCDEYMDIIVWDKDPFGQDFLGSVTFTADELKQHGCKAEPEWYTLHGVKHGQIEMEVKPSVVEDGQTQTSHKQEDSTDQLDKLSEDKVTSPTPQDNTELGENTTTSRQTSQDSNEVFINKTIQEEQEEAQTESCGKTEQEHVLFNLDDCLYEEPPAGRSTPKEDMPEDFSTPSEIKNGELNTSTVSQIVYDSTTRSSLSQKPKITSQQEADTPNIHTNCPLLQRGTDLNAQMPISNVYRRGNGSVFTVAKQIMKQRETERHALGKNQDNIEMKVSPHLDAKFSDDETILREQRSMDDEGINLSGEASPRCIRSESSSNSHFPENTTGEPNHSEPKVVYRTRSTSPSRSGAGIEKKRLSQNHSLPPIPGSPLVSKAMSSDNFPIKHTAELPSTQPEKKSWYSTFKPSSIRKSWRIRKALSEANVHKPASPTRATKAAAPSNMYRGVQGKVLGARGLTVHQGDLYCKVRLERFSPYKSQKQSRGKEIAKSPVVRACAEPDFHLEFDLDEGQGIHENSVLIFDVKNVRKEHIGQRGVSLRQLLKDSQEVTKWLSLEGSIELQVQVSAGNASQSGNHTLPRKSPFKLLRS</sequence>
<dbReference type="CDD" id="cd00030">
    <property type="entry name" value="C2"/>
    <property type="match status" value="2"/>
</dbReference>
<comment type="subcellular location">
    <subcellularLocation>
        <location evidence="1">Membrane</location>
    </subcellularLocation>
</comment>
<feature type="compositionally biased region" description="Basic residues" evidence="6">
    <location>
        <begin position="1294"/>
        <end position="1305"/>
    </location>
</feature>
<keyword evidence="10" id="KW-1185">Reference proteome</keyword>
<feature type="region of interest" description="Disordered" evidence="6">
    <location>
        <begin position="781"/>
        <end position="833"/>
    </location>
</feature>
<dbReference type="InterPro" id="IPR031468">
    <property type="entry name" value="SMP_LBD"/>
</dbReference>
<dbReference type="SMART" id="SM00239">
    <property type="entry name" value="C2"/>
    <property type="match status" value="3"/>
</dbReference>
<organism evidence="10 11">
    <name type="scientific">Lingula anatina</name>
    <name type="common">Brachiopod</name>
    <name type="synonym">Lingula unguis</name>
    <dbReference type="NCBI Taxonomy" id="7574"/>
    <lineage>
        <taxon>Eukaryota</taxon>
        <taxon>Metazoa</taxon>
        <taxon>Spiralia</taxon>
        <taxon>Lophotrochozoa</taxon>
        <taxon>Brachiopoda</taxon>
        <taxon>Linguliformea</taxon>
        <taxon>Lingulata</taxon>
        <taxon>Lingulida</taxon>
        <taxon>Linguloidea</taxon>
        <taxon>Lingulidae</taxon>
        <taxon>Lingula</taxon>
    </lineage>
</organism>
<gene>
    <name evidence="11" type="primary">LOC106155687</name>
</gene>
<dbReference type="GeneID" id="106155687"/>
<feature type="domain" description="C2" evidence="8">
    <location>
        <begin position="441"/>
        <end position="566"/>
    </location>
</feature>
<feature type="transmembrane region" description="Helical" evidence="7">
    <location>
        <begin position="47"/>
        <end position="65"/>
    </location>
</feature>
<keyword evidence="3" id="KW-0445">Lipid transport</keyword>
<protein>
    <submittedName>
        <fullName evidence="11">Uncharacterized protein LOC106155687 isoform X3</fullName>
    </submittedName>
</protein>
<evidence type="ECO:0000259" key="9">
    <source>
        <dbReference type="PROSITE" id="PS51847"/>
    </source>
</evidence>
<dbReference type="CDD" id="cd21669">
    <property type="entry name" value="SMP_SF"/>
    <property type="match status" value="1"/>
</dbReference>
<dbReference type="InParanoid" id="A0A1S3HIY3"/>
<dbReference type="PROSITE" id="PS50004">
    <property type="entry name" value="C2"/>
    <property type="match status" value="2"/>
</dbReference>
<evidence type="ECO:0000313" key="10">
    <source>
        <dbReference type="Proteomes" id="UP000085678"/>
    </source>
</evidence>
<dbReference type="InterPro" id="IPR000008">
    <property type="entry name" value="C2_dom"/>
</dbReference>
<dbReference type="SUPFAM" id="SSF49562">
    <property type="entry name" value="C2 domain (Calcium/lipid-binding domain, CaLB)"/>
    <property type="match status" value="4"/>
</dbReference>
<dbReference type="InterPro" id="IPR052455">
    <property type="entry name" value="Tricalbin_domain"/>
</dbReference>
<dbReference type="Pfam" id="PF25669">
    <property type="entry name" value="SMP_MUG190-like"/>
    <property type="match status" value="1"/>
</dbReference>
<feature type="compositionally biased region" description="Polar residues" evidence="6">
    <location>
        <begin position="808"/>
        <end position="833"/>
    </location>
</feature>
<dbReference type="GO" id="GO:0008289">
    <property type="term" value="F:lipid binding"/>
    <property type="evidence" value="ECO:0007669"/>
    <property type="project" value="UniProtKB-KW"/>
</dbReference>
<feature type="region of interest" description="Disordered" evidence="6">
    <location>
        <begin position="912"/>
        <end position="934"/>
    </location>
</feature>
<name>A0A1S3HIY3_LINAN</name>
<dbReference type="PRINTS" id="PR00360">
    <property type="entry name" value="C2DOMAIN"/>
</dbReference>
<feature type="compositionally biased region" description="Basic and acidic residues" evidence="6">
    <location>
        <begin position="790"/>
        <end position="807"/>
    </location>
</feature>
<evidence type="ECO:0000256" key="5">
    <source>
        <dbReference type="ARBA" id="ARBA00023136"/>
    </source>
</evidence>
<feature type="domain" description="SMP-LTD" evidence="9">
    <location>
        <begin position="88"/>
        <end position="300"/>
    </location>
</feature>
<evidence type="ECO:0000256" key="1">
    <source>
        <dbReference type="ARBA" id="ARBA00004370"/>
    </source>
</evidence>
<feature type="region of interest" description="Disordered" evidence="6">
    <location>
        <begin position="873"/>
        <end position="896"/>
    </location>
</feature>
<evidence type="ECO:0000256" key="7">
    <source>
        <dbReference type="SAM" id="Phobius"/>
    </source>
</evidence>
<keyword evidence="5 7" id="KW-0472">Membrane</keyword>
<evidence type="ECO:0000256" key="2">
    <source>
        <dbReference type="ARBA" id="ARBA00022448"/>
    </source>
</evidence>
<feature type="compositionally biased region" description="Polar residues" evidence="6">
    <location>
        <begin position="1032"/>
        <end position="1048"/>
    </location>
</feature>
<evidence type="ECO:0000259" key="8">
    <source>
        <dbReference type="PROSITE" id="PS50004"/>
    </source>
</evidence>
<evidence type="ECO:0000256" key="6">
    <source>
        <dbReference type="SAM" id="MobiDB-lite"/>
    </source>
</evidence>
<dbReference type="OrthoDB" id="270970at2759"/>
<proteinExistence type="predicted"/>
<dbReference type="STRING" id="7574.A0A1S3HIY3"/>
<evidence type="ECO:0000256" key="3">
    <source>
        <dbReference type="ARBA" id="ARBA00023055"/>
    </source>
</evidence>
<dbReference type="GO" id="GO:0006869">
    <property type="term" value="P:lipid transport"/>
    <property type="evidence" value="ECO:0007669"/>
    <property type="project" value="UniProtKB-KW"/>
</dbReference>
<dbReference type="PANTHER" id="PTHR46980">
    <property type="entry name" value="TRICALBIN-1-RELATED"/>
    <property type="match status" value="1"/>
</dbReference>
<feature type="region of interest" description="Disordered" evidence="6">
    <location>
        <begin position="1285"/>
        <end position="1305"/>
    </location>
</feature>
<keyword evidence="7" id="KW-1133">Transmembrane helix</keyword>
<keyword evidence="4" id="KW-0446">Lipid-binding</keyword>
<reference evidence="11" key="1">
    <citation type="submission" date="2025-08" db="UniProtKB">
        <authorList>
            <consortium name="RefSeq"/>
        </authorList>
    </citation>
    <scope>IDENTIFICATION</scope>
    <source>
        <tissue evidence="11">Gonads</tissue>
    </source>
</reference>
<evidence type="ECO:0000256" key="4">
    <source>
        <dbReference type="ARBA" id="ARBA00023121"/>
    </source>
</evidence>
<feature type="domain" description="C2" evidence="8">
    <location>
        <begin position="645"/>
        <end position="762"/>
    </location>
</feature>
<dbReference type="RefSeq" id="XP_013386080.1">
    <property type="nucleotide sequence ID" value="XM_013530626.1"/>
</dbReference>
<accession>A0A1S3HIY3</accession>
<keyword evidence="7" id="KW-0812">Transmembrane</keyword>
<dbReference type="GO" id="GO:0016020">
    <property type="term" value="C:membrane"/>
    <property type="evidence" value="ECO:0007669"/>
    <property type="project" value="UniProtKB-SubCell"/>
</dbReference>
<dbReference type="Gene3D" id="2.60.40.150">
    <property type="entry name" value="C2 domain"/>
    <property type="match status" value="4"/>
</dbReference>